<dbReference type="RefSeq" id="WP_064924236.1">
    <property type="nucleotide sequence ID" value="NZ_LZJK01000159.1"/>
</dbReference>
<name>A0A1A2Y3A1_MYCSD</name>
<dbReference type="InterPro" id="IPR000182">
    <property type="entry name" value="GNAT_dom"/>
</dbReference>
<dbReference type="AlphaFoldDB" id="A0A1A2Y3A1"/>
<gene>
    <name evidence="2" type="ORF">A5710_17760</name>
</gene>
<protein>
    <submittedName>
        <fullName evidence="2">GNAT family acetyltransferase</fullName>
    </submittedName>
</protein>
<dbReference type="GO" id="GO:0016747">
    <property type="term" value="F:acyltransferase activity, transferring groups other than amino-acyl groups"/>
    <property type="evidence" value="ECO:0007669"/>
    <property type="project" value="InterPro"/>
</dbReference>
<reference evidence="3" key="1">
    <citation type="submission" date="2016-06" db="EMBL/GenBank/DDBJ databases">
        <authorList>
            <person name="Sutton G."/>
            <person name="Brinkac L."/>
            <person name="Sanka R."/>
            <person name="Adams M."/>
            <person name="Lau E."/>
            <person name="Sam S."/>
            <person name="Sreng N."/>
            <person name="Him V."/>
            <person name="Kerleguer A."/>
            <person name="Cheng S."/>
        </authorList>
    </citation>
    <scope>NUCLEOTIDE SEQUENCE [LARGE SCALE GENOMIC DNA]</scope>
    <source>
        <strain evidence="3">E1876</strain>
    </source>
</reference>
<evidence type="ECO:0000259" key="1">
    <source>
        <dbReference type="Pfam" id="PF00583"/>
    </source>
</evidence>
<dbReference type="SUPFAM" id="SSF55729">
    <property type="entry name" value="Acyl-CoA N-acyltransferases (Nat)"/>
    <property type="match status" value="1"/>
</dbReference>
<sequence>MALQLVDLRRGATDDRWWTPPFDWSVAYENEHWWKRQLGEGPWYVQVLEDDVEVARVEFDDPGGINPDYEGVPGLGPERLEIQFIEVATAARDRGIGTQVVGVLAERHSDRRHFAYSEADRFWAQLGWEPFYDPSPGPAGRTLFIQPAR</sequence>
<organism evidence="2 3">
    <name type="scientific">Mycolicibacter sinensis (strain JDM601)</name>
    <name type="common">Mycobacterium sinense</name>
    <dbReference type="NCBI Taxonomy" id="875328"/>
    <lineage>
        <taxon>Bacteria</taxon>
        <taxon>Bacillati</taxon>
        <taxon>Actinomycetota</taxon>
        <taxon>Actinomycetes</taxon>
        <taxon>Mycobacteriales</taxon>
        <taxon>Mycobacteriaceae</taxon>
        <taxon>Mycolicibacter</taxon>
    </lineage>
</organism>
<dbReference type="EMBL" id="LZKG01000056">
    <property type="protein sequence ID" value="OBI31596.1"/>
    <property type="molecule type" value="Genomic_DNA"/>
</dbReference>
<evidence type="ECO:0000313" key="2">
    <source>
        <dbReference type="EMBL" id="OBI31596.1"/>
    </source>
</evidence>
<dbReference type="InterPro" id="IPR016181">
    <property type="entry name" value="Acyl_CoA_acyltransferase"/>
</dbReference>
<proteinExistence type="predicted"/>
<comment type="caution">
    <text evidence="2">The sequence shown here is derived from an EMBL/GenBank/DDBJ whole genome shotgun (WGS) entry which is preliminary data.</text>
</comment>
<accession>A0A1A2Y3A1</accession>
<evidence type="ECO:0000313" key="3">
    <source>
        <dbReference type="Proteomes" id="UP000093943"/>
    </source>
</evidence>
<dbReference type="Proteomes" id="UP000093943">
    <property type="component" value="Unassembled WGS sequence"/>
</dbReference>
<keyword evidence="2" id="KW-0808">Transferase</keyword>
<feature type="domain" description="N-acetyltransferase" evidence="1">
    <location>
        <begin position="14"/>
        <end position="115"/>
    </location>
</feature>
<dbReference type="Pfam" id="PF00583">
    <property type="entry name" value="Acetyltransf_1"/>
    <property type="match status" value="1"/>
</dbReference>
<dbReference type="OrthoDB" id="4725120at2"/>